<proteinExistence type="predicted"/>
<reference evidence="1" key="1">
    <citation type="submission" date="2020-05" db="EMBL/GenBank/DDBJ databases">
        <title>Large-scale comparative analyses of tick genomes elucidate their genetic diversity and vector capacities.</title>
        <authorList>
            <person name="Jia N."/>
            <person name="Wang J."/>
            <person name="Shi W."/>
            <person name="Du L."/>
            <person name="Sun Y."/>
            <person name="Zhan W."/>
            <person name="Jiang J."/>
            <person name="Wang Q."/>
            <person name="Zhang B."/>
            <person name="Ji P."/>
            <person name="Sakyi L.B."/>
            <person name="Cui X."/>
            <person name="Yuan T."/>
            <person name="Jiang B."/>
            <person name="Yang W."/>
            <person name="Lam T.T.-Y."/>
            <person name="Chang Q."/>
            <person name="Ding S."/>
            <person name="Wang X."/>
            <person name="Zhu J."/>
            <person name="Ruan X."/>
            <person name="Zhao L."/>
            <person name="Wei J."/>
            <person name="Que T."/>
            <person name="Du C."/>
            <person name="Cheng J."/>
            <person name="Dai P."/>
            <person name="Han X."/>
            <person name="Huang E."/>
            <person name="Gao Y."/>
            <person name="Liu J."/>
            <person name="Shao H."/>
            <person name="Ye R."/>
            <person name="Li L."/>
            <person name="Wei W."/>
            <person name="Wang X."/>
            <person name="Wang C."/>
            <person name="Yang T."/>
            <person name="Huo Q."/>
            <person name="Li W."/>
            <person name="Guo W."/>
            <person name="Chen H."/>
            <person name="Zhou L."/>
            <person name="Ni X."/>
            <person name="Tian J."/>
            <person name="Zhou Y."/>
            <person name="Sheng Y."/>
            <person name="Liu T."/>
            <person name="Pan Y."/>
            <person name="Xia L."/>
            <person name="Li J."/>
            <person name="Zhao F."/>
            <person name="Cao W."/>
        </authorList>
    </citation>
    <scope>NUCLEOTIDE SEQUENCE</scope>
    <source>
        <strain evidence="1">Hyas-2018</strain>
    </source>
</reference>
<organism evidence="1 2">
    <name type="scientific">Hyalomma asiaticum</name>
    <name type="common">Tick</name>
    <dbReference type="NCBI Taxonomy" id="266040"/>
    <lineage>
        <taxon>Eukaryota</taxon>
        <taxon>Metazoa</taxon>
        <taxon>Ecdysozoa</taxon>
        <taxon>Arthropoda</taxon>
        <taxon>Chelicerata</taxon>
        <taxon>Arachnida</taxon>
        <taxon>Acari</taxon>
        <taxon>Parasitiformes</taxon>
        <taxon>Ixodida</taxon>
        <taxon>Ixodoidea</taxon>
        <taxon>Ixodidae</taxon>
        <taxon>Hyalomminae</taxon>
        <taxon>Hyalomma</taxon>
    </lineage>
</organism>
<name>A0ACB7RNM8_HYAAI</name>
<dbReference type="Proteomes" id="UP000821845">
    <property type="component" value="Chromosome 9"/>
</dbReference>
<sequence length="599" mass="68205">MYDRPDSRRYGPLRVAPVDHVRIGVPGPDDLMSFRLIVCPAEGFYRNGRFVFAIHVSDHYPYKPPEVKCETRVFHPNIDFEGNFELLGRKRNLPQMRQLRHYNAGYGIRRKCTTALIRVVTDLYELHLSTTCELVFPDPDDLMSFRLIVCPAEGFYRNGRFVFAIHVSDHYPYKPPEVKCETRVFHPNIDLEGNVCLKILRKWWNPAMSLDSVVVSVLFILLEPNTEDPFNEEAGHVLLHNRQLFQKYVWISMSGGRVGSTDYECCLRERMALENEYRGSVRFGVSLSPAYVESHGDYRPAFGGMMQRLADEYAVDSFGVLGATVSHMGLRPGQPATNWIAGISKSMDRLPIRGNLFVGLVLEAHYPSLRLDSARQRTLAETLRVDTLVLVTHLWDTASLQRSESCLTRPPSLWMRAASHDDTSKPTTPDLETSAHILGFLNSNVTRAYLSMTMAVMRYRLDESRSQSSYVMGVPCVEGHPTSFAETCSSVVRRGTRGGFDGRSLTPWFSKKGAMFTYEDRSSIAAKMKGCLHVLRSLGERRFGWALFDIEQELLHAEDCDLELVKPAAHGRIRTVRAILDAQGRAPNPPARRRRRRRR</sequence>
<dbReference type="EMBL" id="CM023489">
    <property type="protein sequence ID" value="KAH6923286.1"/>
    <property type="molecule type" value="Genomic_DNA"/>
</dbReference>
<comment type="caution">
    <text evidence="1">The sequence shown here is derived from an EMBL/GenBank/DDBJ whole genome shotgun (WGS) entry which is preliminary data.</text>
</comment>
<evidence type="ECO:0000313" key="1">
    <source>
        <dbReference type="EMBL" id="KAH6923286.1"/>
    </source>
</evidence>
<protein>
    <submittedName>
        <fullName evidence="1">Uncharacterized protein</fullName>
    </submittedName>
</protein>
<keyword evidence="2" id="KW-1185">Reference proteome</keyword>
<accession>A0ACB7RNM8</accession>
<evidence type="ECO:0000313" key="2">
    <source>
        <dbReference type="Proteomes" id="UP000821845"/>
    </source>
</evidence>
<gene>
    <name evidence="1" type="ORF">HPB50_026187</name>
</gene>